<keyword evidence="1 2" id="KW-0732">Signal</keyword>
<dbReference type="RefSeq" id="WP_168837484.1">
    <property type="nucleotide sequence ID" value="NZ_JABAIK010000020.1"/>
</dbReference>
<sequence length="181" mass="19811">MKYWQQRIAVIITAVLIFISHNTLASDASAYVLGAGDSISISVYDEEELSMDLMIDASGQFEYPYLGTIMAAGMTVHQLRQAIHDGLRGDYLILPKVRVNVTSFRQFFVNGEVKKPGGYEYQPGLTVDKAIALAGGFTDRANRNSIEVTSTVTLADKVTRKAPLTAAVKPGDIIVIDDTFF</sequence>
<comment type="caution">
    <text evidence="5">The sequence shown here is derived from an EMBL/GenBank/DDBJ whole genome shotgun (WGS) entry which is preliminary data.</text>
</comment>
<evidence type="ECO:0000259" key="3">
    <source>
        <dbReference type="Pfam" id="PF02563"/>
    </source>
</evidence>
<dbReference type="Proteomes" id="UP000535589">
    <property type="component" value="Unassembled WGS sequence"/>
</dbReference>
<gene>
    <name evidence="5" type="ORF">HGP28_16020</name>
</gene>
<protein>
    <submittedName>
        <fullName evidence="5">Polysaccharide export protein</fullName>
    </submittedName>
</protein>
<dbReference type="EMBL" id="JABAIK010000020">
    <property type="protein sequence ID" value="NLS14387.1"/>
    <property type="molecule type" value="Genomic_DNA"/>
</dbReference>
<dbReference type="PANTHER" id="PTHR33619:SF3">
    <property type="entry name" value="POLYSACCHARIDE EXPORT PROTEIN GFCE-RELATED"/>
    <property type="match status" value="1"/>
</dbReference>
<organism evidence="5 6">
    <name type="scientific">Vibrio agarilyticus</name>
    <dbReference type="NCBI Taxonomy" id="2726741"/>
    <lineage>
        <taxon>Bacteria</taxon>
        <taxon>Pseudomonadati</taxon>
        <taxon>Pseudomonadota</taxon>
        <taxon>Gammaproteobacteria</taxon>
        <taxon>Vibrionales</taxon>
        <taxon>Vibrionaceae</taxon>
        <taxon>Vibrio</taxon>
    </lineage>
</organism>
<feature type="chain" id="PRO_5030747593" evidence="2">
    <location>
        <begin position="26"/>
        <end position="181"/>
    </location>
</feature>
<feature type="domain" description="Soluble ligand binding" evidence="4">
    <location>
        <begin position="107"/>
        <end position="150"/>
    </location>
</feature>
<dbReference type="Pfam" id="PF10531">
    <property type="entry name" value="SLBB"/>
    <property type="match status" value="1"/>
</dbReference>
<feature type="domain" description="Polysaccharide export protein N-terminal" evidence="3">
    <location>
        <begin position="27"/>
        <end position="102"/>
    </location>
</feature>
<evidence type="ECO:0000259" key="4">
    <source>
        <dbReference type="Pfam" id="PF10531"/>
    </source>
</evidence>
<keyword evidence="6" id="KW-1185">Reference proteome</keyword>
<dbReference type="SUPFAM" id="SSF142984">
    <property type="entry name" value="Nqo1 middle domain-like"/>
    <property type="match status" value="1"/>
</dbReference>
<accession>A0A7X8TTR8</accession>
<dbReference type="AlphaFoldDB" id="A0A7X8TTR8"/>
<name>A0A7X8TTR8_9VIBR</name>
<evidence type="ECO:0000313" key="6">
    <source>
        <dbReference type="Proteomes" id="UP000535589"/>
    </source>
</evidence>
<evidence type="ECO:0000313" key="5">
    <source>
        <dbReference type="EMBL" id="NLS14387.1"/>
    </source>
</evidence>
<proteinExistence type="predicted"/>
<evidence type="ECO:0000256" key="1">
    <source>
        <dbReference type="ARBA" id="ARBA00022729"/>
    </source>
</evidence>
<dbReference type="PANTHER" id="PTHR33619">
    <property type="entry name" value="POLYSACCHARIDE EXPORT PROTEIN GFCE-RELATED"/>
    <property type="match status" value="1"/>
</dbReference>
<dbReference type="Gene3D" id="3.30.1950.10">
    <property type="entry name" value="wza like domain"/>
    <property type="match status" value="1"/>
</dbReference>
<dbReference type="InterPro" id="IPR003715">
    <property type="entry name" value="Poly_export_N"/>
</dbReference>
<dbReference type="GO" id="GO:0015159">
    <property type="term" value="F:polysaccharide transmembrane transporter activity"/>
    <property type="evidence" value="ECO:0007669"/>
    <property type="project" value="InterPro"/>
</dbReference>
<dbReference type="Pfam" id="PF02563">
    <property type="entry name" value="Poly_export"/>
    <property type="match status" value="1"/>
</dbReference>
<dbReference type="InterPro" id="IPR049712">
    <property type="entry name" value="Poly_export"/>
</dbReference>
<feature type="signal peptide" evidence="2">
    <location>
        <begin position="1"/>
        <end position="25"/>
    </location>
</feature>
<dbReference type="InterPro" id="IPR019554">
    <property type="entry name" value="Soluble_ligand-bd"/>
</dbReference>
<reference evidence="5 6" key="1">
    <citation type="submission" date="2020-04" db="EMBL/GenBank/DDBJ databases">
        <title>Vibrio sp. SM6, a novel species isolated from seawater.</title>
        <authorList>
            <person name="Wang X."/>
        </authorList>
    </citation>
    <scope>NUCLEOTIDE SEQUENCE [LARGE SCALE GENOMIC DNA]</scope>
    <source>
        <strain evidence="5 6">SM6</strain>
    </source>
</reference>
<evidence type="ECO:0000256" key="2">
    <source>
        <dbReference type="SAM" id="SignalP"/>
    </source>
</evidence>